<dbReference type="Ensembl" id="ENSLLET00000026868.1">
    <property type="protein sequence ID" value="ENSLLEP00000025878.1"/>
    <property type="gene ID" value="ENSLLEG00000016414.1"/>
</dbReference>
<dbReference type="FunFam" id="3.30.160.60:FF:002226">
    <property type="entry name" value="Zinc finger protein 764"/>
    <property type="match status" value="1"/>
</dbReference>
<keyword evidence="5" id="KW-0862">Zinc</keyword>
<dbReference type="SMART" id="SM00355">
    <property type="entry name" value="ZnF_C2H2"/>
    <property type="match status" value="5"/>
</dbReference>
<dbReference type="PROSITE" id="PS50157">
    <property type="entry name" value="ZINC_FINGER_C2H2_2"/>
    <property type="match status" value="5"/>
</dbReference>
<evidence type="ECO:0000256" key="7">
    <source>
        <dbReference type="PROSITE-ProRule" id="PRU00042"/>
    </source>
</evidence>
<evidence type="ECO:0000256" key="6">
    <source>
        <dbReference type="ARBA" id="ARBA00023242"/>
    </source>
</evidence>
<comment type="subcellular location">
    <subcellularLocation>
        <location evidence="1">Nucleus</location>
    </subcellularLocation>
</comment>
<feature type="domain" description="C2H2-type" evidence="9">
    <location>
        <begin position="500"/>
        <end position="527"/>
    </location>
</feature>
<dbReference type="InterPro" id="IPR036236">
    <property type="entry name" value="Znf_C2H2_sf"/>
</dbReference>
<dbReference type="FunFam" id="3.30.160.60:FF:000759">
    <property type="entry name" value="zinc finger protein 16"/>
    <property type="match status" value="1"/>
</dbReference>
<dbReference type="FunFam" id="3.30.160.60:FF:001141">
    <property type="entry name" value="Zinc finger protein 473"/>
    <property type="match status" value="1"/>
</dbReference>
<dbReference type="PANTHER" id="PTHR23234">
    <property type="entry name" value="ZNF44 PROTEIN"/>
    <property type="match status" value="1"/>
</dbReference>
<keyword evidence="12" id="KW-1185">Reference proteome</keyword>
<sequence>MSKDKGRDPLTQRILDLTLEIIFLLTGKDHVMKMAANNSGHQTSEGGYRKTQSFSTEPPSHLLIHKQTNEKILELTNKIIQLLTGEDHTLKSHEKVTDHSHPQISEGGYCRSQSFNTEPPPHSGIHEQNHEKILELTNQIICLLTGEVPIRCEDVTVYLSMEEWKYVERHKELYEDVMMEDHQPVITIDKPESIEQHNLVSLSDFGTEHRTSCRENYLNKGTRRRAESPTYAEEECLTLEEIYVPEKASYPFPEYPPRAIKEEPASCEETLTDGVIYEPTENTQTEYTPTETGAESDSHGAGDHDIHTQTEYLPTDIKKESPTYDAGNITDSDMYKPLEHAQTECTPDNIGEYLKGNTNLMEIHDSESLIESRKSDHSIYYTDLLTHNSAPSSEMMKVFCSEPTHEMHETNYRDEPFSPTIWRENSTPQSAFKHQHILSKEQPFPCTECGKRFTDSNALKRHLRIHTRIKPFNCIECGKCFNHASHLAIHFRIHTGEKPFKCTDCGKCFTHISNLSTHKRIHTGEKPFKCTDCGKCFTSASHLTAHKRIHTGEKPFTCPECGKLFTRASTLATHKMIHIGEKPFKCPECGKLFVGEIGGYPAGHK</sequence>
<keyword evidence="6" id="KW-0539">Nucleus</keyword>
<evidence type="ECO:0000259" key="9">
    <source>
        <dbReference type="PROSITE" id="PS50157"/>
    </source>
</evidence>
<evidence type="ECO:0000259" key="10">
    <source>
        <dbReference type="PROSITE" id="PS50805"/>
    </source>
</evidence>
<protein>
    <submittedName>
        <fullName evidence="11">Uncharacterized protein</fullName>
    </submittedName>
</protein>
<dbReference type="Pfam" id="PF01352">
    <property type="entry name" value="KRAB"/>
    <property type="match status" value="1"/>
</dbReference>
<keyword evidence="2" id="KW-0479">Metal-binding</keyword>
<feature type="domain" description="C2H2-type" evidence="9">
    <location>
        <begin position="528"/>
        <end position="555"/>
    </location>
</feature>
<dbReference type="CDD" id="cd07765">
    <property type="entry name" value="KRAB_A-box"/>
    <property type="match status" value="1"/>
</dbReference>
<dbReference type="PANTHER" id="PTHR23234:SF10">
    <property type="entry name" value="RIKEN CDNA 6720489N17 GENE-RELATED"/>
    <property type="match status" value="1"/>
</dbReference>
<dbReference type="GO" id="GO:0006355">
    <property type="term" value="P:regulation of DNA-templated transcription"/>
    <property type="evidence" value="ECO:0007669"/>
    <property type="project" value="InterPro"/>
</dbReference>
<dbReference type="GO" id="GO:0008270">
    <property type="term" value="F:zinc ion binding"/>
    <property type="evidence" value="ECO:0007669"/>
    <property type="project" value="UniProtKB-KW"/>
</dbReference>
<dbReference type="FunFam" id="3.30.160.60:FF:002343">
    <property type="entry name" value="Zinc finger protein 33A"/>
    <property type="match status" value="1"/>
</dbReference>
<dbReference type="InterPro" id="IPR036051">
    <property type="entry name" value="KRAB_dom_sf"/>
</dbReference>
<dbReference type="InterPro" id="IPR013087">
    <property type="entry name" value="Znf_C2H2_type"/>
</dbReference>
<feature type="region of interest" description="Disordered" evidence="8">
    <location>
        <begin position="278"/>
        <end position="332"/>
    </location>
</feature>
<evidence type="ECO:0000256" key="1">
    <source>
        <dbReference type="ARBA" id="ARBA00004123"/>
    </source>
</evidence>
<accession>A0A8C5PPD7</accession>
<name>A0A8C5PPD7_9ANUR</name>
<dbReference type="Gene3D" id="6.10.140.140">
    <property type="match status" value="1"/>
</dbReference>
<dbReference type="SUPFAM" id="SSF109640">
    <property type="entry name" value="KRAB domain (Kruppel-associated box)"/>
    <property type="match status" value="1"/>
</dbReference>
<dbReference type="InterPro" id="IPR050758">
    <property type="entry name" value="Znf_C2H2-type"/>
</dbReference>
<dbReference type="PROSITE" id="PS50805">
    <property type="entry name" value="KRAB"/>
    <property type="match status" value="1"/>
</dbReference>
<dbReference type="GO" id="GO:0005634">
    <property type="term" value="C:nucleus"/>
    <property type="evidence" value="ECO:0007669"/>
    <property type="project" value="UniProtKB-SubCell"/>
</dbReference>
<keyword evidence="4 7" id="KW-0863">Zinc-finger</keyword>
<feature type="domain" description="C2H2-type" evidence="9">
    <location>
        <begin position="556"/>
        <end position="583"/>
    </location>
</feature>
<dbReference type="AlphaFoldDB" id="A0A8C5PPD7"/>
<evidence type="ECO:0000313" key="12">
    <source>
        <dbReference type="Proteomes" id="UP000694569"/>
    </source>
</evidence>
<evidence type="ECO:0000256" key="5">
    <source>
        <dbReference type="ARBA" id="ARBA00022833"/>
    </source>
</evidence>
<reference evidence="11" key="2">
    <citation type="submission" date="2025-09" db="UniProtKB">
        <authorList>
            <consortium name="Ensembl"/>
        </authorList>
    </citation>
    <scope>IDENTIFICATION</scope>
</reference>
<reference evidence="11" key="1">
    <citation type="submission" date="2025-08" db="UniProtKB">
        <authorList>
            <consortium name="Ensembl"/>
        </authorList>
    </citation>
    <scope>IDENTIFICATION</scope>
</reference>
<feature type="compositionally biased region" description="Basic and acidic residues" evidence="8">
    <location>
        <begin position="296"/>
        <end position="308"/>
    </location>
</feature>
<evidence type="ECO:0000256" key="3">
    <source>
        <dbReference type="ARBA" id="ARBA00022737"/>
    </source>
</evidence>
<dbReference type="Gene3D" id="3.30.160.60">
    <property type="entry name" value="Classic Zinc Finger"/>
    <property type="match status" value="6"/>
</dbReference>
<evidence type="ECO:0000256" key="4">
    <source>
        <dbReference type="ARBA" id="ARBA00022771"/>
    </source>
</evidence>
<feature type="compositionally biased region" description="Polar residues" evidence="8">
    <location>
        <begin position="38"/>
        <end position="58"/>
    </location>
</feature>
<feature type="domain" description="C2H2-type" evidence="9">
    <location>
        <begin position="472"/>
        <end position="499"/>
    </location>
</feature>
<evidence type="ECO:0000313" key="11">
    <source>
        <dbReference type="Ensembl" id="ENSLLEP00000025878.1"/>
    </source>
</evidence>
<evidence type="ECO:0000256" key="8">
    <source>
        <dbReference type="SAM" id="MobiDB-lite"/>
    </source>
</evidence>
<dbReference type="FunFam" id="3.30.160.60:FF:001270">
    <property type="entry name" value="zinc finger protein 583 isoform X1"/>
    <property type="match status" value="1"/>
</dbReference>
<dbReference type="GeneTree" id="ENSGT01150000286944"/>
<proteinExistence type="predicted"/>
<keyword evidence="3" id="KW-0677">Repeat</keyword>
<organism evidence="11 12">
    <name type="scientific">Leptobrachium leishanense</name>
    <name type="common">Leishan spiny toad</name>
    <dbReference type="NCBI Taxonomy" id="445787"/>
    <lineage>
        <taxon>Eukaryota</taxon>
        <taxon>Metazoa</taxon>
        <taxon>Chordata</taxon>
        <taxon>Craniata</taxon>
        <taxon>Vertebrata</taxon>
        <taxon>Euteleostomi</taxon>
        <taxon>Amphibia</taxon>
        <taxon>Batrachia</taxon>
        <taxon>Anura</taxon>
        <taxon>Pelobatoidea</taxon>
        <taxon>Megophryidae</taxon>
        <taxon>Leptobrachium</taxon>
    </lineage>
</organism>
<feature type="compositionally biased region" description="Polar residues" evidence="8">
    <location>
        <begin position="280"/>
        <end position="295"/>
    </location>
</feature>
<dbReference type="PROSITE" id="PS00028">
    <property type="entry name" value="ZINC_FINGER_C2H2_1"/>
    <property type="match status" value="5"/>
</dbReference>
<evidence type="ECO:0000256" key="2">
    <source>
        <dbReference type="ARBA" id="ARBA00022723"/>
    </source>
</evidence>
<feature type="region of interest" description="Disordered" evidence="8">
    <location>
        <begin position="38"/>
        <end position="59"/>
    </location>
</feature>
<dbReference type="InterPro" id="IPR001909">
    <property type="entry name" value="KRAB"/>
</dbReference>
<feature type="domain" description="C2H2-type" evidence="9">
    <location>
        <begin position="444"/>
        <end position="471"/>
    </location>
</feature>
<dbReference type="Proteomes" id="UP000694569">
    <property type="component" value="Unplaced"/>
</dbReference>
<feature type="domain" description="KRAB" evidence="10">
    <location>
        <begin position="150"/>
        <end position="222"/>
    </location>
</feature>
<dbReference type="SUPFAM" id="SSF57667">
    <property type="entry name" value="beta-beta-alpha zinc fingers"/>
    <property type="match status" value="3"/>
</dbReference>
<dbReference type="Pfam" id="PF00096">
    <property type="entry name" value="zf-C2H2"/>
    <property type="match status" value="5"/>
</dbReference>